<name>A0AAX3N405_9BACL</name>
<keyword evidence="2" id="KW-0503">Monooxygenase</keyword>
<organism evidence="2 4">
    <name type="scientific">Paenibacillus urinalis</name>
    <dbReference type="NCBI Taxonomy" id="521520"/>
    <lineage>
        <taxon>Bacteria</taxon>
        <taxon>Bacillati</taxon>
        <taxon>Bacillota</taxon>
        <taxon>Bacilli</taxon>
        <taxon>Bacillales</taxon>
        <taxon>Paenibacillaceae</taxon>
        <taxon>Paenibacillus</taxon>
    </lineage>
</organism>
<dbReference type="PROSITE" id="PS51725">
    <property type="entry name" value="ABM"/>
    <property type="match status" value="1"/>
</dbReference>
<evidence type="ECO:0000313" key="2">
    <source>
        <dbReference type="EMBL" id="WDH84121.1"/>
    </source>
</evidence>
<dbReference type="EMBL" id="CP118108">
    <property type="protein sequence ID" value="WDI03761.1"/>
    <property type="molecule type" value="Genomic_DNA"/>
</dbReference>
<dbReference type="Proteomes" id="UP001220962">
    <property type="component" value="Chromosome"/>
</dbReference>
<proteinExistence type="predicted"/>
<protein>
    <submittedName>
        <fullName evidence="2">Antibiotic biosynthesis monooxygenase</fullName>
    </submittedName>
</protein>
<keyword evidence="2" id="KW-0560">Oxidoreductase</keyword>
<dbReference type="InterPro" id="IPR011008">
    <property type="entry name" value="Dimeric_a/b-barrel"/>
</dbReference>
<sequence length="100" mass="11852">MILESAMLYIRAGLESDFEQDFAKASAIISSMSGYLGHELYKCMESDHQYLLHVRWNTLEDHTIGFRGSAEYLEWKQLLHHYYEPFPVVEHFQRVNLNRV</sequence>
<dbReference type="GO" id="GO:0004497">
    <property type="term" value="F:monooxygenase activity"/>
    <property type="evidence" value="ECO:0007669"/>
    <property type="project" value="UniProtKB-KW"/>
</dbReference>
<dbReference type="Gene3D" id="3.30.70.100">
    <property type="match status" value="1"/>
</dbReference>
<evidence type="ECO:0000313" key="5">
    <source>
        <dbReference type="Proteomes" id="UP001221519"/>
    </source>
</evidence>
<gene>
    <name evidence="2" type="ORF">PUW23_07875</name>
    <name evidence="3" type="ORF">PUW25_07350</name>
</gene>
<dbReference type="SUPFAM" id="SSF54909">
    <property type="entry name" value="Dimeric alpha+beta barrel"/>
    <property type="match status" value="1"/>
</dbReference>
<evidence type="ECO:0000259" key="1">
    <source>
        <dbReference type="PROSITE" id="PS51725"/>
    </source>
</evidence>
<dbReference type="RefSeq" id="WP_205053563.1">
    <property type="nucleotide sequence ID" value="NZ_CP118101.1"/>
</dbReference>
<evidence type="ECO:0000313" key="4">
    <source>
        <dbReference type="Proteomes" id="UP001220962"/>
    </source>
</evidence>
<evidence type="ECO:0000313" key="3">
    <source>
        <dbReference type="EMBL" id="WDI03761.1"/>
    </source>
</evidence>
<accession>A0AAX3N405</accession>
<dbReference type="Pfam" id="PF03992">
    <property type="entry name" value="ABM"/>
    <property type="match status" value="1"/>
</dbReference>
<reference evidence="2 5" key="1">
    <citation type="submission" date="2023-02" db="EMBL/GenBank/DDBJ databases">
        <title>Pathogen: clinical or host-associated sample.</title>
        <authorList>
            <person name="Hergert J."/>
            <person name="Casey R."/>
            <person name="Wagner J."/>
            <person name="Young E.L."/>
            <person name="Oakeson K.F."/>
        </authorList>
    </citation>
    <scope>NUCLEOTIDE SEQUENCE</scope>
    <source>
        <strain evidence="3 5">2022CK-00829</strain>
        <strain evidence="2">2022CK-00830</strain>
    </source>
</reference>
<keyword evidence="5" id="KW-1185">Reference proteome</keyword>
<feature type="domain" description="ABM" evidence="1">
    <location>
        <begin position="2"/>
        <end position="92"/>
    </location>
</feature>
<dbReference type="EMBL" id="CP118101">
    <property type="protein sequence ID" value="WDH84121.1"/>
    <property type="molecule type" value="Genomic_DNA"/>
</dbReference>
<dbReference type="InterPro" id="IPR007138">
    <property type="entry name" value="ABM_dom"/>
</dbReference>
<dbReference type="AlphaFoldDB" id="A0AAX3N405"/>
<dbReference type="Proteomes" id="UP001221519">
    <property type="component" value="Chromosome"/>
</dbReference>